<name>A0AAV4PUL1_CAEEX</name>
<dbReference type="EMBL" id="BPLR01005220">
    <property type="protein sequence ID" value="GIY00739.1"/>
    <property type="molecule type" value="Genomic_DNA"/>
</dbReference>
<comment type="caution">
    <text evidence="1">The sequence shown here is derived from an EMBL/GenBank/DDBJ whole genome shotgun (WGS) entry which is preliminary data.</text>
</comment>
<evidence type="ECO:0000313" key="2">
    <source>
        <dbReference type="Proteomes" id="UP001054945"/>
    </source>
</evidence>
<gene>
    <name evidence="1" type="ORF">CEXT_372081</name>
</gene>
<protein>
    <submittedName>
        <fullName evidence="1">Uncharacterized protein</fullName>
    </submittedName>
</protein>
<sequence>MGSRSEDKAQWVGITLTISAGRGRLTAVSLLQRKTFRNSPLMRNWRCIALLLLKDISSSIQTPHSAVFNNAQNPKRNRLSNIVCPRIPPTSKVSIKFV</sequence>
<reference evidence="1 2" key="1">
    <citation type="submission" date="2021-06" db="EMBL/GenBank/DDBJ databases">
        <title>Caerostris extrusa draft genome.</title>
        <authorList>
            <person name="Kono N."/>
            <person name="Arakawa K."/>
        </authorList>
    </citation>
    <scope>NUCLEOTIDE SEQUENCE [LARGE SCALE GENOMIC DNA]</scope>
</reference>
<dbReference type="AlphaFoldDB" id="A0AAV4PUL1"/>
<keyword evidence="2" id="KW-1185">Reference proteome</keyword>
<organism evidence="1 2">
    <name type="scientific">Caerostris extrusa</name>
    <name type="common">Bark spider</name>
    <name type="synonym">Caerostris bankana</name>
    <dbReference type="NCBI Taxonomy" id="172846"/>
    <lineage>
        <taxon>Eukaryota</taxon>
        <taxon>Metazoa</taxon>
        <taxon>Ecdysozoa</taxon>
        <taxon>Arthropoda</taxon>
        <taxon>Chelicerata</taxon>
        <taxon>Arachnida</taxon>
        <taxon>Araneae</taxon>
        <taxon>Araneomorphae</taxon>
        <taxon>Entelegynae</taxon>
        <taxon>Araneoidea</taxon>
        <taxon>Araneidae</taxon>
        <taxon>Caerostris</taxon>
    </lineage>
</organism>
<proteinExistence type="predicted"/>
<dbReference type="Proteomes" id="UP001054945">
    <property type="component" value="Unassembled WGS sequence"/>
</dbReference>
<accession>A0AAV4PUL1</accession>
<evidence type="ECO:0000313" key="1">
    <source>
        <dbReference type="EMBL" id="GIY00739.1"/>
    </source>
</evidence>